<evidence type="ECO:0000313" key="10">
    <source>
        <dbReference type="Proteomes" id="UP000198870"/>
    </source>
</evidence>
<protein>
    <submittedName>
        <fullName evidence="9">Outer membrane protein</fullName>
    </submittedName>
</protein>
<evidence type="ECO:0000256" key="3">
    <source>
        <dbReference type="ARBA" id="ARBA00022448"/>
    </source>
</evidence>
<name>A0A1G5DDG7_9BACT</name>
<keyword evidence="7" id="KW-0998">Cell outer membrane</keyword>
<dbReference type="InterPro" id="IPR051906">
    <property type="entry name" value="TolC-like"/>
</dbReference>
<keyword evidence="6" id="KW-0472">Membrane</keyword>
<keyword evidence="10" id="KW-1185">Reference proteome</keyword>
<evidence type="ECO:0000256" key="8">
    <source>
        <dbReference type="SAM" id="SignalP"/>
    </source>
</evidence>
<comment type="subcellular location">
    <subcellularLocation>
        <location evidence="1">Cell outer membrane</location>
    </subcellularLocation>
</comment>
<dbReference type="PANTHER" id="PTHR30026:SF20">
    <property type="entry name" value="OUTER MEMBRANE PROTEIN TOLC"/>
    <property type="match status" value="1"/>
</dbReference>
<evidence type="ECO:0000256" key="5">
    <source>
        <dbReference type="ARBA" id="ARBA00022692"/>
    </source>
</evidence>
<dbReference type="RefSeq" id="WP_175469569.1">
    <property type="nucleotide sequence ID" value="NZ_FMUX01000004.1"/>
</dbReference>
<dbReference type="SUPFAM" id="SSF56954">
    <property type="entry name" value="Outer membrane efflux proteins (OEP)"/>
    <property type="match status" value="1"/>
</dbReference>
<gene>
    <name evidence="9" type="ORF">SAMN05216233_104118</name>
</gene>
<dbReference type="EMBL" id="FMUX01000004">
    <property type="protein sequence ID" value="SCY12561.1"/>
    <property type="molecule type" value="Genomic_DNA"/>
</dbReference>
<evidence type="ECO:0000313" key="9">
    <source>
        <dbReference type="EMBL" id="SCY12561.1"/>
    </source>
</evidence>
<evidence type="ECO:0000256" key="4">
    <source>
        <dbReference type="ARBA" id="ARBA00022452"/>
    </source>
</evidence>
<dbReference type="GO" id="GO:1990281">
    <property type="term" value="C:efflux pump complex"/>
    <property type="evidence" value="ECO:0007669"/>
    <property type="project" value="TreeGrafter"/>
</dbReference>
<keyword evidence="4" id="KW-1134">Transmembrane beta strand</keyword>
<evidence type="ECO:0000256" key="2">
    <source>
        <dbReference type="ARBA" id="ARBA00007613"/>
    </source>
</evidence>
<dbReference type="Proteomes" id="UP000198870">
    <property type="component" value="Unassembled WGS sequence"/>
</dbReference>
<evidence type="ECO:0000256" key="6">
    <source>
        <dbReference type="ARBA" id="ARBA00023136"/>
    </source>
</evidence>
<sequence length="452" mass="49977">MNRSLMLLPLLLLCAWLGPSSAMAETGPITLRECIEKALPYADAIKLAEESLYAAEQDRLRARSVLIPTVELTGRIDGSNTEIQGAYAPPNRIEETRYGAFAGLGLSYSFYLNGRELIVYKASGELVEKAGMDVTAARHDYMLQVAVTFVGCIRSEKGVAIAEANLTRLISNRDAVIRRIEAGLLTRTEQFRSDAEVAGGRAELKEALNQRTVSRRALQRLVPLTDGFQLMPPETIPAPTNLSLEECVSLATENRPELKALVIASRVADKEVAVAKSTYWPKLTIEGSAGRTESRVDGSYDNLEADFDLDTTRYMASLTLSLPLMDGGLRRADIRKSLSDKRSVDHRLNERTKEIRLAVERAWYDHNTESLRVQALEESLTFARQFLDSVTRRFDEGLAESLDLIDANTRFVEAENQLADARFALQLAAIRLRYTSGVPMLPAPAPQSAPNG</sequence>
<dbReference type="PANTHER" id="PTHR30026">
    <property type="entry name" value="OUTER MEMBRANE PROTEIN TOLC"/>
    <property type="match status" value="1"/>
</dbReference>
<keyword evidence="3" id="KW-0813">Transport</keyword>
<dbReference type="InterPro" id="IPR003423">
    <property type="entry name" value="OMP_efflux"/>
</dbReference>
<organism evidence="9 10">
    <name type="scientific">Desulfoluna spongiiphila</name>
    <dbReference type="NCBI Taxonomy" id="419481"/>
    <lineage>
        <taxon>Bacteria</taxon>
        <taxon>Pseudomonadati</taxon>
        <taxon>Thermodesulfobacteriota</taxon>
        <taxon>Desulfobacteria</taxon>
        <taxon>Desulfobacterales</taxon>
        <taxon>Desulfolunaceae</taxon>
        <taxon>Desulfoluna</taxon>
    </lineage>
</organism>
<evidence type="ECO:0000256" key="1">
    <source>
        <dbReference type="ARBA" id="ARBA00004442"/>
    </source>
</evidence>
<dbReference type="GO" id="GO:0015288">
    <property type="term" value="F:porin activity"/>
    <property type="evidence" value="ECO:0007669"/>
    <property type="project" value="TreeGrafter"/>
</dbReference>
<dbReference type="GO" id="GO:0015562">
    <property type="term" value="F:efflux transmembrane transporter activity"/>
    <property type="evidence" value="ECO:0007669"/>
    <property type="project" value="InterPro"/>
</dbReference>
<reference evidence="9 10" key="1">
    <citation type="submission" date="2016-10" db="EMBL/GenBank/DDBJ databases">
        <authorList>
            <person name="de Groot N.N."/>
        </authorList>
    </citation>
    <scope>NUCLEOTIDE SEQUENCE [LARGE SCALE GENOMIC DNA]</scope>
    <source>
        <strain evidence="9 10">AA1</strain>
    </source>
</reference>
<accession>A0A1G5DDG7</accession>
<evidence type="ECO:0000256" key="7">
    <source>
        <dbReference type="ARBA" id="ARBA00023237"/>
    </source>
</evidence>
<feature type="signal peptide" evidence="8">
    <location>
        <begin position="1"/>
        <end position="24"/>
    </location>
</feature>
<dbReference type="GO" id="GO:0009279">
    <property type="term" value="C:cell outer membrane"/>
    <property type="evidence" value="ECO:0007669"/>
    <property type="project" value="UniProtKB-SubCell"/>
</dbReference>
<keyword evidence="5" id="KW-0812">Transmembrane</keyword>
<comment type="similarity">
    <text evidence="2">Belongs to the outer membrane factor (OMF) (TC 1.B.17) family.</text>
</comment>
<dbReference type="AlphaFoldDB" id="A0A1G5DDG7"/>
<keyword evidence="8" id="KW-0732">Signal</keyword>
<dbReference type="Gene3D" id="1.20.1600.10">
    <property type="entry name" value="Outer membrane efflux proteins (OEP)"/>
    <property type="match status" value="1"/>
</dbReference>
<proteinExistence type="inferred from homology"/>
<feature type="chain" id="PRO_5011740687" evidence="8">
    <location>
        <begin position="25"/>
        <end position="452"/>
    </location>
</feature>
<dbReference type="STRING" id="419481.SAMN05216233_104118"/>
<dbReference type="Pfam" id="PF02321">
    <property type="entry name" value="OEP"/>
    <property type="match status" value="1"/>
</dbReference>